<dbReference type="InterPro" id="IPR044810">
    <property type="entry name" value="WRKY_plant"/>
</dbReference>
<proteinExistence type="predicted"/>
<dbReference type="GO" id="GO:0005634">
    <property type="term" value="C:nucleus"/>
    <property type="evidence" value="ECO:0007669"/>
    <property type="project" value="UniProtKB-SubCell"/>
</dbReference>
<sequence length="365" mass="41246">MDENWDLWAVVRSCYTPATTSASATATKYVTPLEYPIPISVFMVFEQNNCNAFGRRNNGFEELDQVYRTSFAHSQPIINPLLGGLNHLKQPQPINPNGNPTPFGSVLSGFNHQKQEPPPPHPQPMNPNIIHTTPSSFVFGNSSKLKTHSMTNPNIIDPEEEQKPQPINPNIMDKEDEAEQNPQLINTSTVLLLAQKALDTTISHGCEIHKKAELTLRERVRKRSQRTAAVEVDAENLSEVDPWNWRKYGRKPIKTSPYLRNYYKCSSEGNKCEAKKYVEKSLEDPEKFMVSYSGKHHHSPLRRRNTLSCTTRLKSSTTTKKASCSNEDAVHDNVTIEVEDDDDKEGILNSENVFMGLQDLVDKEG</sequence>
<keyword evidence="5" id="KW-0539">Nucleus</keyword>
<dbReference type="GO" id="GO:0000976">
    <property type="term" value="F:transcription cis-regulatory region binding"/>
    <property type="evidence" value="ECO:0007669"/>
    <property type="project" value="TreeGrafter"/>
</dbReference>
<feature type="region of interest" description="Disordered" evidence="6">
    <location>
        <begin position="88"/>
        <end position="126"/>
    </location>
</feature>
<evidence type="ECO:0000256" key="6">
    <source>
        <dbReference type="SAM" id="MobiDB-lite"/>
    </source>
</evidence>
<dbReference type="InterPro" id="IPR036576">
    <property type="entry name" value="WRKY_dom_sf"/>
</dbReference>
<dbReference type="SUPFAM" id="SSF118290">
    <property type="entry name" value="WRKY DNA-binding domain"/>
    <property type="match status" value="1"/>
</dbReference>
<dbReference type="SMART" id="SM00774">
    <property type="entry name" value="WRKY"/>
    <property type="match status" value="1"/>
</dbReference>
<feature type="domain" description="WRKY" evidence="7">
    <location>
        <begin position="234"/>
        <end position="301"/>
    </location>
</feature>
<evidence type="ECO:0000256" key="5">
    <source>
        <dbReference type="ARBA" id="ARBA00023242"/>
    </source>
</evidence>
<dbReference type="PANTHER" id="PTHR32096">
    <property type="entry name" value="WRKY TRANSCRIPTION FACTOR 30-RELATED-RELATED"/>
    <property type="match status" value="1"/>
</dbReference>
<name>A0A4S4DP80_CAMSN</name>
<evidence type="ECO:0000313" key="9">
    <source>
        <dbReference type="Proteomes" id="UP000306102"/>
    </source>
</evidence>
<dbReference type="PROSITE" id="PS50811">
    <property type="entry name" value="WRKY"/>
    <property type="match status" value="1"/>
</dbReference>
<evidence type="ECO:0000256" key="4">
    <source>
        <dbReference type="ARBA" id="ARBA00023163"/>
    </source>
</evidence>
<dbReference type="Gene3D" id="2.20.25.80">
    <property type="entry name" value="WRKY domain"/>
    <property type="match status" value="1"/>
</dbReference>
<feature type="compositionally biased region" description="Pro residues" evidence="6">
    <location>
        <begin position="116"/>
        <end position="125"/>
    </location>
</feature>
<dbReference type="PANTHER" id="PTHR32096:SF80">
    <property type="entry name" value="WRKY TRANSCRIPTION FACTOR 27-RELATED"/>
    <property type="match status" value="1"/>
</dbReference>
<keyword evidence="2" id="KW-0805">Transcription regulation</keyword>
<evidence type="ECO:0000256" key="2">
    <source>
        <dbReference type="ARBA" id="ARBA00023015"/>
    </source>
</evidence>
<dbReference type="STRING" id="542762.A0A4S4DP80"/>
<evidence type="ECO:0000313" key="8">
    <source>
        <dbReference type="EMBL" id="THG04863.1"/>
    </source>
</evidence>
<comment type="caution">
    <text evidence="8">The sequence shown here is derived from an EMBL/GenBank/DDBJ whole genome shotgun (WGS) entry which is preliminary data.</text>
</comment>
<protein>
    <recommendedName>
        <fullName evidence="7">WRKY domain-containing protein</fullName>
    </recommendedName>
</protein>
<dbReference type="GO" id="GO:0003700">
    <property type="term" value="F:DNA-binding transcription factor activity"/>
    <property type="evidence" value="ECO:0007669"/>
    <property type="project" value="InterPro"/>
</dbReference>
<gene>
    <name evidence="8" type="ORF">TEA_010104</name>
</gene>
<dbReference type="Pfam" id="PF03106">
    <property type="entry name" value="WRKY"/>
    <property type="match status" value="1"/>
</dbReference>
<accession>A0A4S4DP80</accession>
<keyword evidence="4" id="KW-0804">Transcription</keyword>
<reference evidence="8 9" key="1">
    <citation type="journal article" date="2018" name="Proc. Natl. Acad. Sci. U.S.A.">
        <title>Draft genome sequence of Camellia sinensis var. sinensis provides insights into the evolution of the tea genome and tea quality.</title>
        <authorList>
            <person name="Wei C."/>
            <person name="Yang H."/>
            <person name="Wang S."/>
            <person name="Zhao J."/>
            <person name="Liu C."/>
            <person name="Gao L."/>
            <person name="Xia E."/>
            <person name="Lu Y."/>
            <person name="Tai Y."/>
            <person name="She G."/>
            <person name="Sun J."/>
            <person name="Cao H."/>
            <person name="Tong W."/>
            <person name="Gao Q."/>
            <person name="Li Y."/>
            <person name="Deng W."/>
            <person name="Jiang X."/>
            <person name="Wang W."/>
            <person name="Chen Q."/>
            <person name="Zhang S."/>
            <person name="Li H."/>
            <person name="Wu J."/>
            <person name="Wang P."/>
            <person name="Li P."/>
            <person name="Shi C."/>
            <person name="Zheng F."/>
            <person name="Jian J."/>
            <person name="Huang B."/>
            <person name="Shan D."/>
            <person name="Shi M."/>
            <person name="Fang C."/>
            <person name="Yue Y."/>
            <person name="Li F."/>
            <person name="Li D."/>
            <person name="Wei S."/>
            <person name="Han B."/>
            <person name="Jiang C."/>
            <person name="Yin Y."/>
            <person name="Xia T."/>
            <person name="Zhang Z."/>
            <person name="Bennetzen J.L."/>
            <person name="Zhao S."/>
            <person name="Wan X."/>
        </authorList>
    </citation>
    <scope>NUCLEOTIDE SEQUENCE [LARGE SCALE GENOMIC DNA]</scope>
    <source>
        <strain evidence="9">cv. Shuchazao</strain>
        <tissue evidence="8">Leaf</tissue>
    </source>
</reference>
<dbReference type="InterPro" id="IPR003657">
    <property type="entry name" value="WRKY_dom"/>
</dbReference>
<comment type="subcellular location">
    <subcellularLocation>
        <location evidence="1">Nucleus</location>
    </subcellularLocation>
</comment>
<dbReference type="AlphaFoldDB" id="A0A4S4DP80"/>
<evidence type="ECO:0000256" key="3">
    <source>
        <dbReference type="ARBA" id="ARBA00023125"/>
    </source>
</evidence>
<evidence type="ECO:0000256" key="1">
    <source>
        <dbReference type="ARBA" id="ARBA00004123"/>
    </source>
</evidence>
<evidence type="ECO:0000259" key="7">
    <source>
        <dbReference type="PROSITE" id="PS50811"/>
    </source>
</evidence>
<keyword evidence="9" id="KW-1185">Reference proteome</keyword>
<dbReference type="EMBL" id="SDRB02010693">
    <property type="protein sequence ID" value="THG04863.1"/>
    <property type="molecule type" value="Genomic_DNA"/>
</dbReference>
<dbReference type="Proteomes" id="UP000306102">
    <property type="component" value="Unassembled WGS sequence"/>
</dbReference>
<organism evidence="8 9">
    <name type="scientific">Camellia sinensis var. sinensis</name>
    <name type="common">China tea</name>
    <dbReference type="NCBI Taxonomy" id="542762"/>
    <lineage>
        <taxon>Eukaryota</taxon>
        <taxon>Viridiplantae</taxon>
        <taxon>Streptophyta</taxon>
        <taxon>Embryophyta</taxon>
        <taxon>Tracheophyta</taxon>
        <taxon>Spermatophyta</taxon>
        <taxon>Magnoliopsida</taxon>
        <taxon>eudicotyledons</taxon>
        <taxon>Gunneridae</taxon>
        <taxon>Pentapetalae</taxon>
        <taxon>asterids</taxon>
        <taxon>Ericales</taxon>
        <taxon>Theaceae</taxon>
        <taxon>Camellia</taxon>
    </lineage>
</organism>
<keyword evidence="3" id="KW-0238">DNA-binding</keyword>